<dbReference type="RefSeq" id="WP_153488979.1">
    <property type="nucleotide sequence ID" value="NZ_VWNA01000003.1"/>
</dbReference>
<gene>
    <name evidence="4" type="ORF">F0357_20480</name>
</gene>
<feature type="transmembrane region" description="Helical" evidence="2">
    <location>
        <begin position="6"/>
        <end position="23"/>
    </location>
</feature>
<reference evidence="4 5" key="1">
    <citation type="submission" date="2019-09" db="EMBL/GenBank/DDBJ databases">
        <title>Segnochrobactrum spirostomi gen. nov., sp. nov., isolated from the ciliate Spirostomum cf. yagiui and description of a novel family, Segnochrobactraceae fam. nov. within the order Rhizobiales of the class Alphaproteobacteria.</title>
        <authorList>
            <person name="Akter S."/>
            <person name="Shazib S.U.A."/>
            <person name="Shin M.K."/>
        </authorList>
    </citation>
    <scope>NUCLEOTIDE SEQUENCE [LARGE SCALE GENOMIC DNA]</scope>
    <source>
        <strain evidence="4 5">Sp-1</strain>
    </source>
</reference>
<dbReference type="InterPro" id="IPR036465">
    <property type="entry name" value="vWFA_dom_sf"/>
</dbReference>
<keyword evidence="2" id="KW-1133">Transmembrane helix</keyword>
<protein>
    <submittedName>
        <fullName evidence="4">VWA domain-containing protein</fullName>
    </submittedName>
</protein>
<dbReference type="CDD" id="cd01467">
    <property type="entry name" value="vWA_BatA_type"/>
    <property type="match status" value="1"/>
</dbReference>
<organism evidence="4 5">
    <name type="scientific">Segnochrobactrum spirostomi</name>
    <dbReference type="NCBI Taxonomy" id="2608987"/>
    <lineage>
        <taxon>Bacteria</taxon>
        <taxon>Pseudomonadati</taxon>
        <taxon>Pseudomonadota</taxon>
        <taxon>Alphaproteobacteria</taxon>
        <taxon>Hyphomicrobiales</taxon>
        <taxon>Segnochrobactraceae</taxon>
        <taxon>Segnochrobactrum</taxon>
    </lineage>
</organism>
<evidence type="ECO:0000256" key="1">
    <source>
        <dbReference type="SAM" id="MobiDB-lite"/>
    </source>
</evidence>
<evidence type="ECO:0000259" key="3">
    <source>
        <dbReference type="PROSITE" id="PS50234"/>
    </source>
</evidence>
<dbReference type="EMBL" id="VWNA01000003">
    <property type="protein sequence ID" value="MQT14986.1"/>
    <property type="molecule type" value="Genomic_DNA"/>
</dbReference>
<dbReference type="Proteomes" id="UP000332515">
    <property type="component" value="Unassembled WGS sequence"/>
</dbReference>
<dbReference type="SUPFAM" id="SSF53300">
    <property type="entry name" value="vWA-like"/>
    <property type="match status" value="1"/>
</dbReference>
<keyword evidence="2" id="KW-0472">Membrane</keyword>
<feature type="region of interest" description="Disordered" evidence="1">
    <location>
        <begin position="337"/>
        <end position="367"/>
    </location>
</feature>
<dbReference type="InterPro" id="IPR033881">
    <property type="entry name" value="vWA_BatA_type"/>
</dbReference>
<evidence type="ECO:0000313" key="4">
    <source>
        <dbReference type="EMBL" id="MQT14986.1"/>
    </source>
</evidence>
<dbReference type="Pfam" id="PF00092">
    <property type="entry name" value="VWA"/>
    <property type="match status" value="1"/>
</dbReference>
<proteinExistence type="predicted"/>
<dbReference type="PANTHER" id="PTHR22550">
    <property type="entry name" value="SPORE GERMINATION PROTEIN"/>
    <property type="match status" value="1"/>
</dbReference>
<comment type="caution">
    <text evidence="4">The sequence shown here is derived from an EMBL/GenBank/DDBJ whole genome shotgun (WGS) entry which is preliminary data.</text>
</comment>
<feature type="domain" description="VWFA" evidence="3">
    <location>
        <begin position="92"/>
        <end position="286"/>
    </location>
</feature>
<keyword evidence="2" id="KW-0812">Transmembrane</keyword>
<name>A0A6A7Y804_9HYPH</name>
<keyword evidence="5" id="KW-1185">Reference proteome</keyword>
<dbReference type="AlphaFoldDB" id="A0A6A7Y804"/>
<dbReference type="InterPro" id="IPR002035">
    <property type="entry name" value="VWF_A"/>
</dbReference>
<evidence type="ECO:0000256" key="2">
    <source>
        <dbReference type="SAM" id="Phobius"/>
    </source>
</evidence>
<dbReference type="SMART" id="SM00327">
    <property type="entry name" value="VWA"/>
    <property type="match status" value="1"/>
</dbReference>
<sequence length="367" mass="39197">MIEFQWLWAFVLLPLPLVVRFLAPPARKTRAGALRVPFFAELGPNVASAGALRRRSLLKIVTLSLIWALLVTAAARPAFVGNPVPIPVEGRDLTLAIDLSGSMARQDFSHDGQTTDRLSVIKAVADDFISRRKGDRIGLILFGSRAYVQTPLTFDRHVVRQLLDEATIGLAGPETAIGDAIGLAVKMLRDRPADERVMVLLTDGASNSGTLDPLQAAELARQEHVKIYTIGVGADSMEVDGTFGKQIVNPSEDLDEEALTKIAAMTGGRYFRARDVAGLAQIYSDIDRLEPVAGEPLYLHPTISLFQWPLGAALALSMALGAALLWPAALGLPARGGKPVATGNKRAGAKSATGGDEPRDPFEGVVA</sequence>
<dbReference type="Gene3D" id="3.40.50.410">
    <property type="entry name" value="von Willebrand factor, type A domain"/>
    <property type="match status" value="1"/>
</dbReference>
<dbReference type="InterPro" id="IPR050768">
    <property type="entry name" value="UPF0353/GerABKA_families"/>
</dbReference>
<feature type="compositionally biased region" description="Basic and acidic residues" evidence="1">
    <location>
        <begin position="356"/>
        <end position="367"/>
    </location>
</feature>
<feature type="transmembrane region" description="Helical" evidence="2">
    <location>
        <begin position="57"/>
        <end position="75"/>
    </location>
</feature>
<dbReference type="PANTHER" id="PTHR22550:SF18">
    <property type="entry name" value="VWFA DOMAIN-CONTAINING PROTEIN"/>
    <property type="match status" value="1"/>
</dbReference>
<accession>A0A6A7Y804</accession>
<dbReference type="PROSITE" id="PS50234">
    <property type="entry name" value="VWFA"/>
    <property type="match status" value="1"/>
</dbReference>
<evidence type="ECO:0000313" key="5">
    <source>
        <dbReference type="Proteomes" id="UP000332515"/>
    </source>
</evidence>